<comment type="caution">
    <text evidence="2">The sequence shown here is derived from an EMBL/GenBank/DDBJ whole genome shotgun (WGS) entry which is preliminary data.</text>
</comment>
<feature type="domain" description="Beta-lactamase-related" evidence="1">
    <location>
        <begin position="5"/>
        <end position="321"/>
    </location>
</feature>
<dbReference type="InterPro" id="IPR012338">
    <property type="entry name" value="Beta-lactam/transpept-like"/>
</dbReference>
<name>A0ABS4UUF6_9ACTN</name>
<dbReference type="RefSeq" id="WP_209697958.1">
    <property type="nucleotide sequence ID" value="NZ_BAAAVU010000017.1"/>
</dbReference>
<dbReference type="PANTHER" id="PTHR46825:SF15">
    <property type="entry name" value="BETA-LACTAMASE-RELATED DOMAIN-CONTAINING PROTEIN"/>
    <property type="match status" value="1"/>
</dbReference>
<evidence type="ECO:0000313" key="3">
    <source>
        <dbReference type="Proteomes" id="UP000755585"/>
    </source>
</evidence>
<dbReference type="SUPFAM" id="SSF56601">
    <property type="entry name" value="beta-lactamase/transpeptidase-like"/>
    <property type="match status" value="1"/>
</dbReference>
<dbReference type="PANTHER" id="PTHR46825">
    <property type="entry name" value="D-ALANYL-D-ALANINE-CARBOXYPEPTIDASE/ENDOPEPTIDASE AMPH"/>
    <property type="match status" value="1"/>
</dbReference>
<dbReference type="EMBL" id="JAGINT010000002">
    <property type="protein sequence ID" value="MBP2355263.1"/>
    <property type="molecule type" value="Genomic_DNA"/>
</dbReference>
<protein>
    <submittedName>
        <fullName evidence="2">CubicO group peptidase (Beta-lactamase class C family)</fullName>
    </submittedName>
</protein>
<organism evidence="2 3">
    <name type="scientific">Kribbella aluminosa</name>
    <dbReference type="NCBI Taxonomy" id="416017"/>
    <lineage>
        <taxon>Bacteria</taxon>
        <taxon>Bacillati</taxon>
        <taxon>Actinomycetota</taxon>
        <taxon>Actinomycetes</taxon>
        <taxon>Propionibacteriales</taxon>
        <taxon>Kribbellaceae</taxon>
        <taxon>Kribbella</taxon>
    </lineage>
</organism>
<dbReference type="Gene3D" id="3.40.710.10">
    <property type="entry name" value="DD-peptidase/beta-lactamase superfamily"/>
    <property type="match status" value="1"/>
</dbReference>
<evidence type="ECO:0000313" key="2">
    <source>
        <dbReference type="EMBL" id="MBP2355263.1"/>
    </source>
</evidence>
<evidence type="ECO:0000259" key="1">
    <source>
        <dbReference type="Pfam" id="PF00144"/>
    </source>
</evidence>
<sequence length="449" mass="48358">MLTEFVAKSAEQFGIPGVAVGVLMDGEETVVTHGVTSLANPQPVDRDTLFHIASVSKTFTATALLRLVEQGKVQLDAPVRRYVPELRLLDEDVAERITVLNLLNHTGGLEWNVIDTEDGDVSLAAFVRKLATLPIIAVPGSRASYSQAGYNLAGRIIENVTGQPYEKAIASLLLEPLELRNTLFDVDEVMIRKFVVGHNRGDDGTLRPAVPWKANRAGERGNNPGGGVVTTVGDLLRWARFHLGTGDGLLPADVLHGMRDRTVELRASSFGDGIGICWFTRTIDGVRTIGHGGSGNGQFAELLVVPDRNFAIVSLTNGGPDGYTFNQTVVRWALEHFLGLTEHDPEPLPYDATRAQEAAGRYEIDAMNLDIATDGTHITLAVGIKPELRAASDAEMPPDYPAAEIGLLPNDEYIVTEGGLTGQLGYFTRASDGTITGLDLAGRLFPRTS</sequence>
<proteinExistence type="predicted"/>
<dbReference type="Proteomes" id="UP000755585">
    <property type="component" value="Unassembled WGS sequence"/>
</dbReference>
<accession>A0ABS4UUF6</accession>
<keyword evidence="3" id="KW-1185">Reference proteome</keyword>
<dbReference type="InterPro" id="IPR001466">
    <property type="entry name" value="Beta-lactam-related"/>
</dbReference>
<reference evidence="2 3" key="1">
    <citation type="submission" date="2021-03" db="EMBL/GenBank/DDBJ databases">
        <title>Sequencing the genomes of 1000 actinobacteria strains.</title>
        <authorList>
            <person name="Klenk H.-P."/>
        </authorList>
    </citation>
    <scope>NUCLEOTIDE SEQUENCE [LARGE SCALE GENOMIC DNA]</scope>
    <source>
        <strain evidence="2 3">DSM 18824</strain>
    </source>
</reference>
<gene>
    <name evidence="2" type="ORF">JOF29_006373</name>
</gene>
<dbReference type="Pfam" id="PF00144">
    <property type="entry name" value="Beta-lactamase"/>
    <property type="match status" value="1"/>
</dbReference>
<dbReference type="InterPro" id="IPR050491">
    <property type="entry name" value="AmpC-like"/>
</dbReference>